<keyword evidence="8 11" id="KW-0249">Electron transport</keyword>
<name>A0ABN1JX72_9CLOT</name>
<evidence type="ECO:0000256" key="8">
    <source>
        <dbReference type="ARBA" id="ARBA00022982"/>
    </source>
</evidence>
<dbReference type="RefSeq" id="WP_425544732.1">
    <property type="nucleotide sequence ID" value="NZ_BAAACG010000019.1"/>
</dbReference>
<evidence type="ECO:0000256" key="1">
    <source>
        <dbReference type="ARBA" id="ARBA00006422"/>
    </source>
</evidence>
<evidence type="ECO:0000259" key="12">
    <source>
        <dbReference type="PROSITE" id="PS51384"/>
    </source>
</evidence>
<dbReference type="Proteomes" id="UP001501510">
    <property type="component" value="Unassembled WGS sequence"/>
</dbReference>
<dbReference type="Gene3D" id="2.10.240.10">
    <property type="entry name" value="Dihydroorotate dehydrogenase, electron transfer subunit"/>
    <property type="match status" value="1"/>
</dbReference>
<sequence length="251" mass="27912">MFKIKPEYLNANVLKNVKVTSNIFNLTLEGNFSGKPGQFYMLKGWDNELLLGRPISIHSLNENTLEFLYKAEGKGTKILSYLKEGDSVEIMGPLGNGFHLDKIKGKVAIVAGGIGVAPMRYLLESLKVDTLDAYLGFRDEVYGVDVIEDKVDNIYIATEDGSKGHKGYVTEIFKPEKYDLVLCCGPEIMMEKIIKMARDKKVPIYVSMEKRMACGVGACLVCTCKTRFGNKRTCKDGPVFNGEDIILKGDI</sequence>
<feature type="binding site" evidence="11">
    <location>
        <begin position="53"/>
        <end position="56"/>
    </location>
    <ligand>
        <name>FAD</name>
        <dbReference type="ChEBI" id="CHEBI:57692"/>
    </ligand>
</feature>
<feature type="binding site" evidence="11">
    <location>
        <begin position="75"/>
        <end position="76"/>
    </location>
    <ligand>
        <name>FAD</name>
        <dbReference type="ChEBI" id="CHEBI:57692"/>
    </ligand>
</feature>
<keyword evidence="7 11" id="KW-0665">Pyrimidine biosynthesis</keyword>
<evidence type="ECO:0000256" key="7">
    <source>
        <dbReference type="ARBA" id="ARBA00022975"/>
    </source>
</evidence>
<dbReference type="EMBL" id="BAAACG010000019">
    <property type="protein sequence ID" value="GAA0748461.1"/>
    <property type="molecule type" value="Genomic_DNA"/>
</dbReference>
<feature type="binding site" evidence="11">
    <location>
        <position position="219"/>
    </location>
    <ligand>
        <name>[2Fe-2S] cluster</name>
        <dbReference type="ChEBI" id="CHEBI:190135"/>
    </ligand>
</feature>
<evidence type="ECO:0000256" key="11">
    <source>
        <dbReference type="HAMAP-Rule" id="MF_01211"/>
    </source>
</evidence>
<evidence type="ECO:0000256" key="4">
    <source>
        <dbReference type="ARBA" id="ARBA00022714"/>
    </source>
</evidence>
<gene>
    <name evidence="11" type="primary">pyrK</name>
    <name evidence="13" type="ORF">GCM10008906_38830</name>
</gene>
<comment type="cofactor">
    <cofactor evidence="11">
        <name>FAD</name>
        <dbReference type="ChEBI" id="CHEBI:57692"/>
    </cofactor>
    <text evidence="11">Binds 1 FAD per subunit.</text>
</comment>
<comment type="function">
    <text evidence="11">Responsible for channeling the electrons from the oxidation of dihydroorotate from the FMN redox center in the PyrD type B subunit to the ultimate electron acceptor NAD(+).</text>
</comment>
<dbReference type="InterPro" id="IPR023455">
    <property type="entry name" value="Dihydroorotate_DHASE_ETsu"/>
</dbReference>
<keyword evidence="9 11" id="KW-0408">Iron</keyword>
<evidence type="ECO:0000256" key="10">
    <source>
        <dbReference type="ARBA" id="ARBA00023014"/>
    </source>
</evidence>
<keyword evidence="3 11" id="KW-0285">Flavoprotein</keyword>
<comment type="caution">
    <text evidence="13">The sequence shown here is derived from an EMBL/GenBank/DDBJ whole genome shotgun (WGS) entry which is preliminary data.</text>
</comment>
<comment type="caution">
    <text evidence="11">Lacks conserved residue(s) required for the propagation of feature annotation.</text>
</comment>
<proteinExistence type="inferred from homology"/>
<keyword evidence="10 11" id="KW-0411">Iron-sulfur</keyword>
<comment type="pathway">
    <text evidence="11">Pyrimidine metabolism; UMP biosynthesis via de novo pathway; orotate from (S)-dihydroorotate (NAD(+) route): step 1/1.</text>
</comment>
<dbReference type="InterPro" id="IPR017927">
    <property type="entry name" value="FAD-bd_FR_type"/>
</dbReference>
<keyword evidence="14" id="KW-1185">Reference proteome</keyword>
<comment type="cofactor">
    <cofactor evidence="11">
        <name>[2Fe-2S] cluster</name>
        <dbReference type="ChEBI" id="CHEBI:190135"/>
    </cofactor>
    <text evidence="11">Binds 1 [2Fe-2S] cluster per subunit.</text>
</comment>
<keyword evidence="2 11" id="KW-0813">Transport</keyword>
<feature type="binding site" evidence="11">
    <location>
        <position position="222"/>
    </location>
    <ligand>
        <name>[2Fe-2S] cluster</name>
        <dbReference type="ChEBI" id="CHEBI:190135"/>
    </ligand>
</feature>
<dbReference type="InterPro" id="IPR037117">
    <property type="entry name" value="Dihydroorotate_DH_ele_sf"/>
</dbReference>
<evidence type="ECO:0000256" key="2">
    <source>
        <dbReference type="ARBA" id="ARBA00022448"/>
    </source>
</evidence>
<dbReference type="NCBIfam" id="NF000798">
    <property type="entry name" value="PRK00054.1-3"/>
    <property type="match status" value="1"/>
</dbReference>
<dbReference type="InterPro" id="IPR017938">
    <property type="entry name" value="Riboflavin_synthase-like_b-brl"/>
</dbReference>
<keyword evidence="6 11" id="KW-0274">FAD</keyword>
<dbReference type="PANTHER" id="PTHR43513:SF3">
    <property type="entry name" value="DIHYDROOROTATE DEHYDROGENASE B (NAD(+)), ELECTRON TRANSFER SUBUNIT-RELATED"/>
    <property type="match status" value="1"/>
</dbReference>
<evidence type="ECO:0000256" key="5">
    <source>
        <dbReference type="ARBA" id="ARBA00022723"/>
    </source>
</evidence>
<feature type="domain" description="FAD-binding FR-type" evidence="12">
    <location>
        <begin position="6"/>
        <end position="100"/>
    </location>
</feature>
<evidence type="ECO:0000313" key="13">
    <source>
        <dbReference type="EMBL" id="GAA0748461.1"/>
    </source>
</evidence>
<dbReference type="Pfam" id="PF10418">
    <property type="entry name" value="DHODB_Fe-S_bind"/>
    <property type="match status" value="1"/>
</dbReference>
<dbReference type="PROSITE" id="PS51384">
    <property type="entry name" value="FAD_FR"/>
    <property type="match status" value="1"/>
</dbReference>
<dbReference type="InterPro" id="IPR039261">
    <property type="entry name" value="FNR_nucleotide-bd"/>
</dbReference>
<protein>
    <recommendedName>
        <fullName evidence="11">Dihydroorotate dehydrogenase B (NAD(+)), electron transfer subunit</fullName>
    </recommendedName>
    <alternativeName>
        <fullName evidence="11">Dihydroorotate oxidase B, electron transfer subunit</fullName>
    </alternativeName>
</protein>
<keyword evidence="4 11" id="KW-0001">2Fe-2S</keyword>
<comment type="similarity">
    <text evidence="1 11">Belongs to the PyrK family.</text>
</comment>
<dbReference type="PIRSF" id="PIRSF006816">
    <property type="entry name" value="Cyc3_hyd_g"/>
    <property type="match status" value="1"/>
</dbReference>
<evidence type="ECO:0000313" key="14">
    <source>
        <dbReference type="Proteomes" id="UP001501510"/>
    </source>
</evidence>
<dbReference type="InterPro" id="IPR019480">
    <property type="entry name" value="Dihydroorotate_DH_Fe-S-bd"/>
</dbReference>
<organism evidence="13 14">
    <name type="scientific">Clostridium oceanicum</name>
    <dbReference type="NCBI Taxonomy" id="1543"/>
    <lineage>
        <taxon>Bacteria</taxon>
        <taxon>Bacillati</taxon>
        <taxon>Bacillota</taxon>
        <taxon>Clostridia</taxon>
        <taxon>Eubacteriales</taxon>
        <taxon>Clostridiaceae</taxon>
        <taxon>Clostridium</taxon>
    </lineage>
</organism>
<keyword evidence="5 11" id="KW-0479">Metal-binding</keyword>
<dbReference type="PANTHER" id="PTHR43513">
    <property type="entry name" value="DIHYDROOROTATE DEHYDROGENASE B (NAD(+)), ELECTRON TRANSFER SUBUNIT"/>
    <property type="match status" value="1"/>
</dbReference>
<feature type="binding site" evidence="11">
    <location>
        <position position="214"/>
    </location>
    <ligand>
        <name>[2Fe-2S] cluster</name>
        <dbReference type="ChEBI" id="CHEBI:190135"/>
    </ligand>
</feature>
<dbReference type="SUPFAM" id="SSF52343">
    <property type="entry name" value="Ferredoxin reductase-like, C-terminal NADP-linked domain"/>
    <property type="match status" value="1"/>
</dbReference>
<accession>A0ABN1JX72</accession>
<dbReference type="InterPro" id="IPR012165">
    <property type="entry name" value="Cyt_c3_hydrogenase_gsu"/>
</dbReference>
<evidence type="ECO:0000256" key="6">
    <source>
        <dbReference type="ARBA" id="ARBA00022827"/>
    </source>
</evidence>
<dbReference type="HAMAP" id="MF_01211">
    <property type="entry name" value="DHODB_Fe_S_bind"/>
    <property type="match status" value="1"/>
</dbReference>
<dbReference type="Gene3D" id="3.40.50.80">
    <property type="entry name" value="Nucleotide-binding domain of ferredoxin-NADP reductase (FNR) module"/>
    <property type="match status" value="1"/>
</dbReference>
<dbReference type="InterPro" id="IPR050353">
    <property type="entry name" value="PyrK_electron_transfer"/>
</dbReference>
<comment type="subunit">
    <text evidence="11">Heterotetramer of 2 PyrK and 2 PyrD type B subunits.</text>
</comment>
<dbReference type="Gene3D" id="2.40.30.10">
    <property type="entry name" value="Translation factors"/>
    <property type="match status" value="1"/>
</dbReference>
<dbReference type="CDD" id="cd06218">
    <property type="entry name" value="DHOD_e_trans"/>
    <property type="match status" value="1"/>
</dbReference>
<reference evidence="13 14" key="1">
    <citation type="journal article" date="2019" name="Int. J. Syst. Evol. Microbiol.">
        <title>The Global Catalogue of Microorganisms (GCM) 10K type strain sequencing project: providing services to taxonomists for standard genome sequencing and annotation.</title>
        <authorList>
            <consortium name="The Broad Institute Genomics Platform"/>
            <consortium name="The Broad Institute Genome Sequencing Center for Infectious Disease"/>
            <person name="Wu L."/>
            <person name="Ma J."/>
        </authorList>
    </citation>
    <scope>NUCLEOTIDE SEQUENCE [LARGE SCALE GENOMIC DNA]</scope>
    <source>
        <strain evidence="13 14">JCM 1407</strain>
    </source>
</reference>
<dbReference type="SUPFAM" id="SSF63380">
    <property type="entry name" value="Riboflavin synthase domain-like"/>
    <property type="match status" value="1"/>
</dbReference>
<evidence type="ECO:0000256" key="9">
    <source>
        <dbReference type="ARBA" id="ARBA00023004"/>
    </source>
</evidence>
<evidence type="ECO:0000256" key="3">
    <source>
        <dbReference type="ARBA" id="ARBA00022630"/>
    </source>
</evidence>
<feature type="binding site" evidence="11">
    <location>
        <position position="234"/>
    </location>
    <ligand>
        <name>[2Fe-2S] cluster</name>
        <dbReference type="ChEBI" id="CHEBI:190135"/>
    </ligand>
</feature>